<keyword evidence="3" id="KW-1185">Reference proteome</keyword>
<dbReference type="HOGENOM" id="CLU_174950_0_0_1"/>
<reference evidence="2" key="1">
    <citation type="submission" date="2013-12" db="EMBL/GenBank/DDBJ databases">
        <authorList>
            <person name="Genoscope - CEA"/>
        </authorList>
    </citation>
    <scope>NUCLEOTIDE SEQUENCE</scope>
    <source>
        <strain evidence="2">CBS 1993</strain>
    </source>
</reference>
<keyword evidence="1" id="KW-0812">Transmembrane</keyword>
<feature type="transmembrane region" description="Helical" evidence="1">
    <location>
        <begin position="14"/>
        <end position="30"/>
    </location>
</feature>
<evidence type="ECO:0000313" key="2">
    <source>
        <dbReference type="EMBL" id="CDK28958.1"/>
    </source>
</evidence>
<proteinExistence type="predicted"/>
<keyword evidence="1" id="KW-1133">Transmembrane helix</keyword>
<gene>
    <name evidence="2" type="ORF">KUCA_T00004944001</name>
</gene>
<dbReference type="PANTHER" id="PTHR28060:SF1">
    <property type="entry name" value="ATP SYNTHASE SUBUNIT J, MITOCHONDRIAL"/>
    <property type="match status" value="1"/>
</dbReference>
<keyword evidence="1" id="KW-0472">Membrane</keyword>
<dbReference type="InterPro" id="IPR006995">
    <property type="entry name" value="ATP_synth_F0_jsu"/>
</dbReference>
<name>W6MRG8_9ASCO</name>
<dbReference type="EMBL" id="HG793130">
    <property type="protein sequence ID" value="CDK28958.1"/>
    <property type="molecule type" value="Genomic_DNA"/>
</dbReference>
<reference evidence="2" key="2">
    <citation type="submission" date="2014-02" db="EMBL/GenBank/DDBJ databases">
        <title>Complete DNA sequence of /Kuraishia capsulata/ illustrates novel genomic features among budding yeasts (/Saccharomycotina/).</title>
        <authorList>
            <person name="Morales L."/>
            <person name="Noel B."/>
            <person name="Porcel B."/>
            <person name="Marcet-Houben M."/>
            <person name="Hullo M-F."/>
            <person name="Sacerdot C."/>
            <person name="Tekaia F."/>
            <person name="Leh-Louis V."/>
            <person name="Despons L."/>
            <person name="Khanna V."/>
            <person name="Aury J-M."/>
            <person name="Barbe V."/>
            <person name="Couloux A."/>
            <person name="Labadie K."/>
            <person name="Pelletier E."/>
            <person name="Souciet J-L."/>
            <person name="Boekhout T."/>
            <person name="Gabaldon T."/>
            <person name="Wincker P."/>
            <person name="Dujon B."/>
        </authorList>
    </citation>
    <scope>NUCLEOTIDE SEQUENCE</scope>
    <source>
        <strain evidence="2">CBS 1993</strain>
    </source>
</reference>
<dbReference type="GO" id="GO:0045259">
    <property type="term" value="C:proton-transporting ATP synthase complex"/>
    <property type="evidence" value="ECO:0007669"/>
    <property type="project" value="EnsemblFungi"/>
</dbReference>
<dbReference type="GeneID" id="34522335"/>
<evidence type="ECO:0008006" key="4">
    <source>
        <dbReference type="Google" id="ProtNLM"/>
    </source>
</evidence>
<evidence type="ECO:0000313" key="3">
    <source>
        <dbReference type="Proteomes" id="UP000019384"/>
    </source>
</evidence>
<dbReference type="STRING" id="1382522.W6MRG8"/>
<protein>
    <recommendedName>
        <fullName evidence="4">ATP synthase subunit J, mitochondrial</fullName>
    </recommendedName>
</protein>
<dbReference type="Proteomes" id="UP000019384">
    <property type="component" value="Unassembled WGS sequence"/>
</dbReference>
<dbReference type="PANTHER" id="PTHR28060">
    <property type="entry name" value="ATP SYNTHASE SUBUNIT J, MITOCHONDRIAL"/>
    <property type="match status" value="1"/>
</dbReference>
<accession>W6MRG8</accession>
<dbReference type="GO" id="GO:0046933">
    <property type="term" value="F:proton-transporting ATP synthase activity, rotational mechanism"/>
    <property type="evidence" value="ECO:0007669"/>
    <property type="project" value="EnsemblFungi"/>
</dbReference>
<organism evidence="2 3">
    <name type="scientific">Kuraishia capsulata CBS 1993</name>
    <dbReference type="NCBI Taxonomy" id="1382522"/>
    <lineage>
        <taxon>Eukaryota</taxon>
        <taxon>Fungi</taxon>
        <taxon>Dikarya</taxon>
        <taxon>Ascomycota</taxon>
        <taxon>Saccharomycotina</taxon>
        <taxon>Pichiomycetes</taxon>
        <taxon>Pichiales</taxon>
        <taxon>Pichiaceae</taxon>
        <taxon>Kuraishia</taxon>
    </lineage>
</organism>
<evidence type="ECO:0000256" key="1">
    <source>
        <dbReference type="SAM" id="Phobius"/>
    </source>
</evidence>
<dbReference type="GO" id="GO:0005743">
    <property type="term" value="C:mitochondrial inner membrane"/>
    <property type="evidence" value="ECO:0007669"/>
    <property type="project" value="EnsemblFungi"/>
</dbReference>
<dbReference type="AlphaFoldDB" id="W6MRG8"/>
<dbReference type="GO" id="GO:0033615">
    <property type="term" value="P:mitochondrial proton-transporting ATP synthase complex assembly"/>
    <property type="evidence" value="ECO:0007669"/>
    <property type="project" value="EnsemblFungi"/>
</dbReference>
<sequence length="60" mass="6810">MATFTRFPTPVFKAYWPFFTGAVVTTYLIAKAADLSMNSQEFINDPRHPRFAQGVKPAEK</sequence>
<dbReference type="RefSeq" id="XP_022460947.1">
    <property type="nucleotide sequence ID" value="XM_022606079.1"/>
</dbReference>
<dbReference type="Pfam" id="PF04911">
    <property type="entry name" value="ATP-synt_J"/>
    <property type="match status" value="1"/>
</dbReference>
<dbReference type="OrthoDB" id="5520611at2759"/>